<keyword evidence="4" id="KW-0521">NADP</keyword>
<dbReference type="InterPro" id="IPR000846">
    <property type="entry name" value="DapB_N"/>
</dbReference>
<evidence type="ECO:0000256" key="12">
    <source>
        <dbReference type="ARBA" id="ARBA00049396"/>
    </source>
</evidence>
<keyword evidence="3" id="KW-0028">Amino-acid biosynthesis</keyword>
<dbReference type="CDD" id="cd02274">
    <property type="entry name" value="DHDPR_N"/>
    <property type="match status" value="1"/>
</dbReference>
<dbReference type="NCBIfam" id="TIGR00036">
    <property type="entry name" value="dapB"/>
    <property type="match status" value="1"/>
</dbReference>
<comment type="pathway">
    <text evidence="9">Amino-acid biosynthesis; L-lysine biosynthesis via DAP pathway; (S)-tetrahydrodipicolinate from L-aspartate: step 4/4.</text>
</comment>
<dbReference type="PIRSF" id="PIRSF000161">
    <property type="entry name" value="DHPR"/>
    <property type="match status" value="1"/>
</dbReference>
<evidence type="ECO:0000256" key="3">
    <source>
        <dbReference type="ARBA" id="ARBA00022605"/>
    </source>
</evidence>
<dbReference type="PROSITE" id="PS01298">
    <property type="entry name" value="DAPB"/>
    <property type="match status" value="1"/>
</dbReference>
<accession>A0A381XQM0</accession>
<comment type="catalytic activity">
    <reaction evidence="12">
        <text>(S)-2,3,4,5-tetrahydrodipicolinate + NAD(+) + H2O = (2S,4S)-4-hydroxy-2,3,4,5-tetrahydrodipicolinate + NADH + H(+)</text>
        <dbReference type="Rhea" id="RHEA:35323"/>
        <dbReference type="ChEBI" id="CHEBI:15377"/>
        <dbReference type="ChEBI" id="CHEBI:15378"/>
        <dbReference type="ChEBI" id="CHEBI:16845"/>
        <dbReference type="ChEBI" id="CHEBI:57540"/>
        <dbReference type="ChEBI" id="CHEBI:57945"/>
        <dbReference type="ChEBI" id="CHEBI:67139"/>
        <dbReference type="EC" id="1.17.1.8"/>
    </reaction>
</comment>
<keyword evidence="2" id="KW-0963">Cytoplasm</keyword>
<name>A0A381XQM0_9ZZZZ</name>
<dbReference type="EC" id="1.17.1.8" evidence="10"/>
<evidence type="ECO:0000256" key="6">
    <source>
        <dbReference type="ARBA" id="ARBA00023002"/>
    </source>
</evidence>
<evidence type="ECO:0000256" key="10">
    <source>
        <dbReference type="ARBA" id="ARBA00038983"/>
    </source>
</evidence>
<dbReference type="SUPFAM" id="SSF51735">
    <property type="entry name" value="NAD(P)-binding Rossmann-fold domains"/>
    <property type="match status" value="1"/>
</dbReference>
<keyword evidence="8" id="KW-0457">Lysine biosynthesis</keyword>
<evidence type="ECO:0000256" key="4">
    <source>
        <dbReference type="ARBA" id="ARBA00022857"/>
    </source>
</evidence>
<dbReference type="PANTHER" id="PTHR20836">
    <property type="entry name" value="DIHYDRODIPICOLINATE REDUCTASE"/>
    <property type="match status" value="1"/>
</dbReference>
<feature type="domain" description="Dihydrodipicolinate reductase N-terminal" evidence="13">
    <location>
        <begin position="5"/>
        <end position="127"/>
    </location>
</feature>
<dbReference type="Pfam" id="PF01113">
    <property type="entry name" value="DapB_N"/>
    <property type="match status" value="1"/>
</dbReference>
<feature type="domain" description="Dihydrodipicolinate reductase C-terminal" evidence="14">
    <location>
        <begin position="130"/>
        <end position="264"/>
    </location>
</feature>
<dbReference type="GO" id="GO:0009089">
    <property type="term" value="P:lysine biosynthetic process via diaminopimelate"/>
    <property type="evidence" value="ECO:0007669"/>
    <property type="project" value="InterPro"/>
</dbReference>
<dbReference type="AlphaFoldDB" id="A0A381XQM0"/>
<sequence>MASEITVAVNGALGRMGSTVLTAAAHESGVTPVGGADIAASSSSTVILGSSASVPLASTLADLFKVVKPDVVVDFTNGEAAKNAIATCINARVRVVSGSTGLTSEDLEDIKRLSALKQVGVISASNFALGAVVLMHLARIASKYFDYADLLESHHEAKIDAPSGTALSIAEAMIEGRGSGFDHNVVESQILEGTRGGDFQGINVHSARMPGRVARHEVVFGALGQTLTMIHDSINRESFMPGVMLAVKRISEVDELVVGLASVLGLDKLNA</sequence>
<dbReference type="InterPro" id="IPR023940">
    <property type="entry name" value="DHDPR_bac"/>
</dbReference>
<dbReference type="SUPFAM" id="SSF55347">
    <property type="entry name" value="Glyceraldehyde-3-phosphate dehydrogenase-like, C-terminal domain"/>
    <property type="match status" value="1"/>
</dbReference>
<dbReference type="GO" id="GO:0008839">
    <property type="term" value="F:4-hydroxy-tetrahydrodipicolinate reductase"/>
    <property type="evidence" value="ECO:0007669"/>
    <property type="project" value="UniProtKB-EC"/>
</dbReference>
<evidence type="ECO:0000256" key="7">
    <source>
        <dbReference type="ARBA" id="ARBA00023027"/>
    </source>
</evidence>
<evidence type="ECO:0000256" key="1">
    <source>
        <dbReference type="ARBA" id="ARBA00006642"/>
    </source>
</evidence>
<dbReference type="Gene3D" id="3.30.360.10">
    <property type="entry name" value="Dihydrodipicolinate Reductase, domain 2"/>
    <property type="match status" value="1"/>
</dbReference>
<keyword evidence="5" id="KW-0220">Diaminopimelate biosynthesis</keyword>
<evidence type="ECO:0000256" key="2">
    <source>
        <dbReference type="ARBA" id="ARBA00022490"/>
    </source>
</evidence>
<dbReference type="EMBL" id="UINC01016030">
    <property type="protein sequence ID" value="SVA67064.1"/>
    <property type="molecule type" value="Genomic_DNA"/>
</dbReference>
<evidence type="ECO:0000256" key="5">
    <source>
        <dbReference type="ARBA" id="ARBA00022915"/>
    </source>
</evidence>
<keyword evidence="6" id="KW-0560">Oxidoreductase</keyword>
<comment type="similarity">
    <text evidence="1">Belongs to the DapB family.</text>
</comment>
<dbReference type="InterPro" id="IPR022664">
    <property type="entry name" value="DapB_N_CS"/>
</dbReference>
<dbReference type="InterPro" id="IPR022663">
    <property type="entry name" value="DapB_C"/>
</dbReference>
<keyword evidence="7" id="KW-0520">NAD</keyword>
<dbReference type="GO" id="GO:0005829">
    <property type="term" value="C:cytosol"/>
    <property type="evidence" value="ECO:0007669"/>
    <property type="project" value="TreeGrafter"/>
</dbReference>
<evidence type="ECO:0000256" key="11">
    <source>
        <dbReference type="ARBA" id="ARBA00049080"/>
    </source>
</evidence>
<dbReference type="GO" id="GO:0019877">
    <property type="term" value="P:diaminopimelate biosynthetic process"/>
    <property type="evidence" value="ECO:0007669"/>
    <property type="project" value="UniProtKB-KW"/>
</dbReference>
<evidence type="ECO:0000256" key="8">
    <source>
        <dbReference type="ARBA" id="ARBA00023154"/>
    </source>
</evidence>
<dbReference type="PANTHER" id="PTHR20836:SF0">
    <property type="entry name" value="4-HYDROXY-TETRAHYDRODIPICOLINATE REDUCTASE 1, CHLOROPLASTIC-RELATED"/>
    <property type="match status" value="1"/>
</dbReference>
<dbReference type="HAMAP" id="MF_00102">
    <property type="entry name" value="DapB"/>
    <property type="match status" value="1"/>
</dbReference>
<evidence type="ECO:0000259" key="13">
    <source>
        <dbReference type="Pfam" id="PF01113"/>
    </source>
</evidence>
<proteinExistence type="inferred from homology"/>
<organism evidence="15">
    <name type="scientific">marine metagenome</name>
    <dbReference type="NCBI Taxonomy" id="408172"/>
    <lineage>
        <taxon>unclassified sequences</taxon>
        <taxon>metagenomes</taxon>
        <taxon>ecological metagenomes</taxon>
    </lineage>
</organism>
<gene>
    <name evidence="15" type="ORF">METZ01_LOCUS119918</name>
</gene>
<dbReference type="FunFam" id="3.30.360.10:FF:000009">
    <property type="entry name" value="4-hydroxy-tetrahydrodipicolinate reductase"/>
    <property type="match status" value="1"/>
</dbReference>
<comment type="catalytic activity">
    <reaction evidence="11">
        <text>(S)-2,3,4,5-tetrahydrodipicolinate + NADP(+) + H2O = (2S,4S)-4-hydroxy-2,3,4,5-tetrahydrodipicolinate + NADPH + H(+)</text>
        <dbReference type="Rhea" id="RHEA:35331"/>
        <dbReference type="ChEBI" id="CHEBI:15377"/>
        <dbReference type="ChEBI" id="CHEBI:15378"/>
        <dbReference type="ChEBI" id="CHEBI:16845"/>
        <dbReference type="ChEBI" id="CHEBI:57783"/>
        <dbReference type="ChEBI" id="CHEBI:58349"/>
        <dbReference type="ChEBI" id="CHEBI:67139"/>
        <dbReference type="EC" id="1.17.1.8"/>
    </reaction>
</comment>
<protein>
    <recommendedName>
        <fullName evidence="10">4-hydroxy-tetrahydrodipicolinate reductase</fullName>
        <ecNumber evidence="10">1.17.1.8</ecNumber>
    </recommendedName>
</protein>
<evidence type="ECO:0000256" key="9">
    <source>
        <dbReference type="ARBA" id="ARBA00037922"/>
    </source>
</evidence>
<dbReference type="InterPro" id="IPR036291">
    <property type="entry name" value="NAD(P)-bd_dom_sf"/>
</dbReference>
<dbReference type="Pfam" id="PF05173">
    <property type="entry name" value="DapB_C"/>
    <property type="match status" value="1"/>
</dbReference>
<evidence type="ECO:0000313" key="15">
    <source>
        <dbReference type="EMBL" id="SVA67064.1"/>
    </source>
</evidence>
<reference evidence="15" key="1">
    <citation type="submission" date="2018-05" db="EMBL/GenBank/DDBJ databases">
        <authorList>
            <person name="Lanie J.A."/>
            <person name="Ng W.-L."/>
            <person name="Kazmierczak K.M."/>
            <person name="Andrzejewski T.M."/>
            <person name="Davidsen T.M."/>
            <person name="Wayne K.J."/>
            <person name="Tettelin H."/>
            <person name="Glass J.I."/>
            <person name="Rusch D."/>
            <person name="Podicherti R."/>
            <person name="Tsui H.-C.T."/>
            <person name="Winkler M.E."/>
        </authorList>
    </citation>
    <scope>NUCLEOTIDE SEQUENCE</scope>
</reference>
<dbReference type="Gene3D" id="3.40.50.720">
    <property type="entry name" value="NAD(P)-binding Rossmann-like Domain"/>
    <property type="match status" value="1"/>
</dbReference>
<evidence type="ECO:0000259" key="14">
    <source>
        <dbReference type="Pfam" id="PF05173"/>
    </source>
</evidence>